<dbReference type="InterPro" id="IPR011621">
    <property type="entry name" value="Metal-dep_PHydrolase_7TM_intra"/>
</dbReference>
<reference evidence="4" key="2">
    <citation type="submission" date="2016-03" db="EMBL/GenBank/DDBJ databases">
        <authorList>
            <person name="Ploux O."/>
        </authorList>
    </citation>
    <scope>NUCLEOTIDE SEQUENCE [LARGE SCALE GENOMIC DNA]</scope>
    <source>
        <strain evidence="4">PP9</strain>
    </source>
</reference>
<name>A0A143HAH7_9BACL</name>
<dbReference type="PANTHER" id="PTHR36442:SF1">
    <property type="entry name" value="CYCLIC-DI-AMP PHOSPHODIESTERASE PGPH"/>
    <property type="match status" value="1"/>
</dbReference>
<dbReference type="Pfam" id="PF07697">
    <property type="entry name" value="7TMR-HDED"/>
    <property type="match status" value="1"/>
</dbReference>
<dbReference type="InterPro" id="IPR003607">
    <property type="entry name" value="HD/PDEase_dom"/>
</dbReference>
<dbReference type="SMART" id="SM00471">
    <property type="entry name" value="HDc"/>
    <property type="match status" value="1"/>
</dbReference>
<feature type="transmembrane region" description="Helical" evidence="1">
    <location>
        <begin position="413"/>
        <end position="431"/>
    </location>
</feature>
<feature type="transmembrane region" description="Helical" evidence="1">
    <location>
        <begin position="277"/>
        <end position="297"/>
    </location>
</feature>
<feature type="transmembrane region" description="Helical" evidence="1">
    <location>
        <begin position="443"/>
        <end position="466"/>
    </location>
</feature>
<dbReference type="AlphaFoldDB" id="A0A143HAH7"/>
<dbReference type="EMBL" id="CP014806">
    <property type="protein sequence ID" value="AMW98733.1"/>
    <property type="molecule type" value="Genomic_DNA"/>
</dbReference>
<dbReference type="STRING" id="241244.ATY39_04300"/>
<accession>A0A143HAH7</accession>
<dbReference type="OrthoDB" id="9806952at2"/>
<dbReference type="Pfam" id="PF07698">
    <property type="entry name" value="7TM-7TMR_HD"/>
    <property type="match status" value="1"/>
</dbReference>
<dbReference type="Gene3D" id="1.10.3210.10">
    <property type="entry name" value="Hypothetical protein af1432"/>
    <property type="match status" value="1"/>
</dbReference>
<keyword evidence="1" id="KW-0472">Membrane</keyword>
<evidence type="ECO:0000256" key="1">
    <source>
        <dbReference type="SAM" id="Phobius"/>
    </source>
</evidence>
<dbReference type="SUPFAM" id="SSF109604">
    <property type="entry name" value="HD-domain/PDEase-like"/>
    <property type="match status" value="1"/>
</dbReference>
<feature type="domain" description="HD/PDEase" evidence="2">
    <location>
        <begin position="495"/>
        <end position="649"/>
    </location>
</feature>
<dbReference type="PANTHER" id="PTHR36442">
    <property type="entry name" value="CYCLIC-DI-AMP PHOSPHODIESTERASE PGPH"/>
    <property type="match status" value="1"/>
</dbReference>
<evidence type="ECO:0000313" key="4">
    <source>
        <dbReference type="Proteomes" id="UP000076021"/>
    </source>
</evidence>
<evidence type="ECO:0000313" key="3">
    <source>
        <dbReference type="EMBL" id="AMW98733.1"/>
    </source>
</evidence>
<dbReference type="GO" id="GO:0016787">
    <property type="term" value="F:hydrolase activity"/>
    <property type="evidence" value="ECO:0007669"/>
    <property type="project" value="UniProtKB-KW"/>
</dbReference>
<dbReference type="InterPro" id="IPR011624">
    <property type="entry name" value="Metal-dep_PHydrolase_7TM_extra"/>
</dbReference>
<protein>
    <submittedName>
        <fullName evidence="3">Phosphohydrolase</fullName>
    </submittedName>
</protein>
<dbReference type="Pfam" id="PF01966">
    <property type="entry name" value="HD"/>
    <property type="match status" value="1"/>
</dbReference>
<organism evidence="3 4">
    <name type="scientific">Rummeliibacillus stabekisii</name>
    <dbReference type="NCBI Taxonomy" id="241244"/>
    <lineage>
        <taxon>Bacteria</taxon>
        <taxon>Bacillati</taxon>
        <taxon>Bacillota</taxon>
        <taxon>Bacilli</taxon>
        <taxon>Bacillales</taxon>
        <taxon>Caryophanaceae</taxon>
        <taxon>Rummeliibacillus</taxon>
    </lineage>
</organism>
<keyword evidence="4" id="KW-1185">Reference proteome</keyword>
<sequence length="704" mass="79055">MSNFIQTLNRYIRFPILLAILLIVAGILQFALTVNDIKGEHYDLKLFQLSPETIRSAKTVEDTEKTEADRERIAAEVNPVYTFSTEIGKNQVTLLKTTFDYIIEAKQKVEKVTKKSKKEDQINKLRAKLDKIDQSGPSVRLTEQEIVTLLAQDEDGLKNTQDALVSIVSKQMAEPIREEQLTDAKGSVERSVRGSFSIPDAVRTIAITLARSSIVANDKKDGRLTKERIEQAKANVDPTRILQGQIIVQEGQLIDREVYHQLEITGMLINQKSPKPILGLALFVLLQMAFFYIALYHERDDKETKTRHAMITMIIYLASIIVMKLLNLISSEFDVIVGFLFPATILPMMFRILINERIAILATIMSAAVAGIIFQKGYSSVLQMEVSLYIIFSGLASIYFMRNVRKRSSVMTTSLGVACVNIAFIAFYLLLSQSNYGPKELLFYLSAAIVSAIVSGALMLGLLPFVESAFGMLSTYRLVELSNPNHPLLKKILVETPGTYHHSVMVANLADAACEEVGANGLLARVGCYYHDIGKTRRPGFFVENQMGSNPHDNLPAVTSKDIIIAHVEDGVKILEKHKMPKEIVDIARQHHGTSLVKFFYYKEKKENPDVNEADYRYAGPKPQTKEIAIISVADSVEAAVRSMKNPTADAIQQLIHSIIQDKLQDGQFDECDISLRELQRIEYVFCETLKGIFHSRIEYPKPE</sequence>
<feature type="transmembrane region" description="Helical" evidence="1">
    <location>
        <begin position="335"/>
        <end position="353"/>
    </location>
</feature>
<reference evidence="3 4" key="1">
    <citation type="journal article" date="2016" name="Genome Announc.">
        <title>Whole-Genome Sequence of Rummeliibacillus stabekisii Strain PP9 Isolated from Antarctic Soil.</title>
        <authorList>
            <person name="da Mota F.F."/>
            <person name="Vollu R.E."/>
            <person name="Jurelevicius D."/>
            <person name="Seldin L."/>
        </authorList>
    </citation>
    <scope>NUCLEOTIDE SEQUENCE [LARGE SCALE GENOMIC DNA]</scope>
    <source>
        <strain evidence="3 4">PP9</strain>
    </source>
</reference>
<dbReference type="Proteomes" id="UP000076021">
    <property type="component" value="Chromosome"/>
</dbReference>
<keyword evidence="1" id="KW-0812">Transmembrane</keyword>
<feature type="transmembrane region" description="Helical" evidence="1">
    <location>
        <begin position="381"/>
        <end position="401"/>
    </location>
</feature>
<dbReference type="CDD" id="cd00077">
    <property type="entry name" value="HDc"/>
    <property type="match status" value="1"/>
</dbReference>
<dbReference type="RefSeq" id="WP_066786334.1">
    <property type="nucleotide sequence ID" value="NZ_CP014806.1"/>
</dbReference>
<dbReference type="InterPro" id="IPR006674">
    <property type="entry name" value="HD_domain"/>
</dbReference>
<gene>
    <name evidence="3" type="ORF">ATY39_04300</name>
</gene>
<feature type="transmembrane region" description="Helical" evidence="1">
    <location>
        <begin position="12"/>
        <end position="32"/>
    </location>
</feature>
<proteinExistence type="predicted"/>
<dbReference type="InterPro" id="IPR052722">
    <property type="entry name" value="PgpH_phosphodiesterase"/>
</dbReference>
<keyword evidence="1" id="KW-1133">Transmembrane helix</keyword>
<dbReference type="NCBIfam" id="TIGR00277">
    <property type="entry name" value="HDIG"/>
    <property type="match status" value="1"/>
</dbReference>
<feature type="transmembrane region" description="Helical" evidence="1">
    <location>
        <begin position="309"/>
        <end position="329"/>
    </location>
</feature>
<keyword evidence="3" id="KW-0378">Hydrolase</keyword>
<dbReference type="InterPro" id="IPR006675">
    <property type="entry name" value="HDIG_dom"/>
</dbReference>
<dbReference type="KEGG" id="rst:ATY39_04300"/>
<evidence type="ECO:0000259" key="2">
    <source>
        <dbReference type="SMART" id="SM00471"/>
    </source>
</evidence>